<evidence type="ECO:0000313" key="3">
    <source>
        <dbReference type="Proteomes" id="UP000645865"/>
    </source>
</evidence>
<feature type="transmembrane region" description="Helical" evidence="1">
    <location>
        <begin position="36"/>
        <end position="57"/>
    </location>
</feature>
<comment type="caution">
    <text evidence="2">The sequence shown here is derived from an EMBL/GenBank/DDBJ whole genome shotgun (WGS) entry which is preliminary data.</text>
</comment>
<dbReference type="AlphaFoldDB" id="A0A8I1JAY7"/>
<reference evidence="2" key="1">
    <citation type="submission" date="2020-12" db="EMBL/GenBank/DDBJ databases">
        <title>Comparative genomic insights into the epidemiology and virulence of plant pathogenic Pseudomonads from Turkey.</title>
        <authorList>
            <person name="Dillon M."/>
            <person name="Ruiz-Bedoya T."/>
            <person name="Bendalovic-Torma C."/>
            <person name="Guttman K.M."/>
            <person name="Kwak H."/>
            <person name="Middleton M.A."/>
            <person name="Wang P.W."/>
            <person name="Horuz S."/>
            <person name="Aysan Y."/>
            <person name="Guttman D.S."/>
        </authorList>
    </citation>
    <scope>NUCLEOTIDE SEQUENCE</scope>
    <source>
        <strain evidence="2">S5_IA_3a</strain>
    </source>
</reference>
<dbReference type="EMBL" id="JAEILH010000017">
    <property type="protein sequence ID" value="MBI6624408.1"/>
    <property type="molecule type" value="Genomic_DNA"/>
</dbReference>
<dbReference type="Proteomes" id="UP000645865">
    <property type="component" value="Unassembled WGS sequence"/>
</dbReference>
<keyword evidence="1" id="KW-0472">Membrane</keyword>
<dbReference type="RefSeq" id="WP_198712370.1">
    <property type="nucleotide sequence ID" value="NZ_JAEILH010000017.1"/>
</dbReference>
<accession>A0A8I1JAY7</accession>
<protein>
    <submittedName>
        <fullName evidence="2">Zinc ribbon domain-containing protein</fullName>
    </submittedName>
</protein>
<proteinExistence type="predicted"/>
<organism evidence="2 3">
    <name type="scientific">Pseudomonas rhodesiae</name>
    <dbReference type="NCBI Taxonomy" id="76760"/>
    <lineage>
        <taxon>Bacteria</taxon>
        <taxon>Pseudomonadati</taxon>
        <taxon>Pseudomonadota</taxon>
        <taxon>Gammaproteobacteria</taxon>
        <taxon>Pseudomonadales</taxon>
        <taxon>Pseudomonadaceae</taxon>
        <taxon>Pseudomonas</taxon>
    </lineage>
</organism>
<name>A0A8I1JAY7_9PSED</name>
<sequence length="264" mass="28840">MALKPCKSCKHNVDATAKVCPNCGAKNPGLSTGQKVFRLVTLLVLVVVAVSMCSIASKDNPAEMTAKQDASTAALPTAYVITKDDFREGRPRKVEVLLPKRLNNADLAKVAEAVRADTKFKADRTFIGFRVEGQSDRAFWANATFDPDYKASLIGLSLQDYQTLKALDLKAYPNRIGSWLRDGAPGYVMVLFKQGDKYLIDSVFPSGGKNTATYVGKQLPDGGLRLDDPETDFNEHYVVDAKGNLQGWGENGVYMTLPPFKPAQ</sequence>
<evidence type="ECO:0000313" key="2">
    <source>
        <dbReference type="EMBL" id="MBI6624408.1"/>
    </source>
</evidence>
<keyword evidence="1" id="KW-0812">Transmembrane</keyword>
<keyword evidence="1" id="KW-1133">Transmembrane helix</keyword>
<gene>
    <name evidence="2" type="ORF">YA0853_12070</name>
</gene>
<evidence type="ECO:0000256" key="1">
    <source>
        <dbReference type="SAM" id="Phobius"/>
    </source>
</evidence>